<comment type="similarity">
    <text evidence="1">Belongs to the GST superfamily.</text>
</comment>
<proteinExistence type="inferred from homology"/>
<protein>
    <submittedName>
        <fullName evidence="4">Glutathione S-transferase family protein</fullName>
    </submittedName>
</protein>
<dbReference type="Pfam" id="PF02798">
    <property type="entry name" value="GST_N"/>
    <property type="match status" value="1"/>
</dbReference>
<dbReference type="SFLD" id="SFLDS00019">
    <property type="entry name" value="Glutathione_Transferase_(cytos"/>
    <property type="match status" value="1"/>
</dbReference>
<dbReference type="PROSITE" id="PS50404">
    <property type="entry name" value="GST_NTER"/>
    <property type="match status" value="1"/>
</dbReference>
<dbReference type="Pfam" id="PF00043">
    <property type="entry name" value="GST_C"/>
    <property type="match status" value="1"/>
</dbReference>
<dbReference type="InterPro" id="IPR040079">
    <property type="entry name" value="Glutathione_S-Trfase"/>
</dbReference>
<dbReference type="SUPFAM" id="SSF52833">
    <property type="entry name" value="Thioredoxin-like"/>
    <property type="match status" value="1"/>
</dbReference>
<evidence type="ECO:0000313" key="4">
    <source>
        <dbReference type="EMBL" id="MCJ1960997.1"/>
    </source>
</evidence>
<gene>
    <name evidence="4" type="ORF">MTR65_09925</name>
</gene>
<sequence length="256" mass="29358">MLTLYSFGPGANSLKPLLALYEKGLEFTPRFVDPTKFEHHEEWFKKINPRGQVPALDHDGHVITESTVICEYLEDAFPDAPRLRPTDPVQIAEMRVWTKWVDEYFCWCVSTIGWERGIGPMARALSDEEFEEKVKRIPIPEQQAKWRSARAGFPKEVLDEEMRKIRVSIDRLEKRLSESTWLAGEDYTLADICNFAIANGMEKGFDDIVNTTATPNLVAWIERINARPACIEMFAKSKSEFAARKPFAKSEEQAQA</sequence>
<dbReference type="InterPro" id="IPR010987">
    <property type="entry name" value="Glutathione-S-Trfase_C-like"/>
</dbReference>
<dbReference type="InterPro" id="IPR036249">
    <property type="entry name" value="Thioredoxin-like_sf"/>
</dbReference>
<name>A0ABT0ACT0_9SPHN</name>
<dbReference type="InterPro" id="IPR036282">
    <property type="entry name" value="Glutathione-S-Trfase_C_sf"/>
</dbReference>
<keyword evidence="5" id="KW-1185">Reference proteome</keyword>
<dbReference type="Proteomes" id="UP001162802">
    <property type="component" value="Unassembled WGS sequence"/>
</dbReference>
<dbReference type="SFLD" id="SFLDG00358">
    <property type="entry name" value="Main_(cytGST)"/>
    <property type="match status" value="1"/>
</dbReference>
<dbReference type="PANTHER" id="PTHR44051">
    <property type="entry name" value="GLUTATHIONE S-TRANSFERASE-RELATED"/>
    <property type="match status" value="1"/>
</dbReference>
<dbReference type="SUPFAM" id="SSF47616">
    <property type="entry name" value="GST C-terminal domain-like"/>
    <property type="match status" value="1"/>
</dbReference>
<dbReference type="Gene3D" id="1.20.1050.10">
    <property type="match status" value="1"/>
</dbReference>
<dbReference type="CDD" id="cd00570">
    <property type="entry name" value="GST_N_family"/>
    <property type="match status" value="1"/>
</dbReference>
<dbReference type="RefSeq" id="WP_243799662.1">
    <property type="nucleotide sequence ID" value="NZ_JALHAT010000014.1"/>
</dbReference>
<feature type="domain" description="GST C-terminal" evidence="3">
    <location>
        <begin position="87"/>
        <end position="247"/>
    </location>
</feature>
<reference evidence="4" key="1">
    <citation type="submission" date="2022-03" db="EMBL/GenBank/DDBJ databases">
        <title>Identification of a novel bacterium isolated from mangrove sediments.</title>
        <authorList>
            <person name="Pan X."/>
        </authorList>
    </citation>
    <scope>NUCLEOTIDE SEQUENCE</scope>
    <source>
        <strain evidence="4">B2637</strain>
    </source>
</reference>
<dbReference type="PROSITE" id="PS50405">
    <property type="entry name" value="GST_CTER"/>
    <property type="match status" value="1"/>
</dbReference>
<evidence type="ECO:0000259" key="2">
    <source>
        <dbReference type="PROSITE" id="PS50404"/>
    </source>
</evidence>
<dbReference type="InterPro" id="IPR004045">
    <property type="entry name" value="Glutathione_S-Trfase_N"/>
</dbReference>
<evidence type="ECO:0000259" key="3">
    <source>
        <dbReference type="PROSITE" id="PS50405"/>
    </source>
</evidence>
<dbReference type="Gene3D" id="3.40.30.10">
    <property type="entry name" value="Glutaredoxin"/>
    <property type="match status" value="1"/>
</dbReference>
<evidence type="ECO:0000256" key="1">
    <source>
        <dbReference type="RuleBase" id="RU003494"/>
    </source>
</evidence>
<accession>A0ABT0ACT0</accession>
<organism evidence="4 5">
    <name type="scientific">Novosphingobium mangrovi</name>
    <name type="common">ex Hu et al. 2023</name>
    <dbReference type="NCBI Taxonomy" id="2930094"/>
    <lineage>
        <taxon>Bacteria</taxon>
        <taxon>Pseudomonadati</taxon>
        <taxon>Pseudomonadota</taxon>
        <taxon>Alphaproteobacteria</taxon>
        <taxon>Sphingomonadales</taxon>
        <taxon>Sphingomonadaceae</taxon>
        <taxon>Novosphingobium</taxon>
    </lineage>
</organism>
<feature type="domain" description="GST N-terminal" evidence="2">
    <location>
        <begin position="1"/>
        <end position="81"/>
    </location>
</feature>
<comment type="caution">
    <text evidence="4">The sequence shown here is derived from an EMBL/GenBank/DDBJ whole genome shotgun (WGS) entry which is preliminary data.</text>
</comment>
<dbReference type="PANTHER" id="PTHR44051:SF8">
    <property type="entry name" value="GLUTATHIONE S-TRANSFERASE GSTA"/>
    <property type="match status" value="1"/>
</dbReference>
<evidence type="ECO:0000313" key="5">
    <source>
        <dbReference type="Proteomes" id="UP001162802"/>
    </source>
</evidence>
<dbReference type="EMBL" id="JALHAT010000014">
    <property type="protein sequence ID" value="MCJ1960997.1"/>
    <property type="molecule type" value="Genomic_DNA"/>
</dbReference>
<dbReference type="InterPro" id="IPR004046">
    <property type="entry name" value="GST_C"/>
</dbReference>